<sequence>ILCGNATKSRDLSRSPKKSSLFFLTVCYPKIGLSRARRCTFAAFSALLTSLKNLLKEIVFTLGCTYNCSRSLRISSKSWARTLSRLRPSSVRLTTNLELV</sequence>
<protein>
    <submittedName>
        <fullName evidence="1">Uncharacterized protein</fullName>
    </submittedName>
</protein>
<organism evidence="1 2">
    <name type="scientific">Cucurbitaria berberidis CBS 394.84</name>
    <dbReference type="NCBI Taxonomy" id="1168544"/>
    <lineage>
        <taxon>Eukaryota</taxon>
        <taxon>Fungi</taxon>
        <taxon>Dikarya</taxon>
        <taxon>Ascomycota</taxon>
        <taxon>Pezizomycotina</taxon>
        <taxon>Dothideomycetes</taxon>
        <taxon>Pleosporomycetidae</taxon>
        <taxon>Pleosporales</taxon>
        <taxon>Pleosporineae</taxon>
        <taxon>Cucurbitariaceae</taxon>
        <taxon>Cucurbitaria</taxon>
    </lineage>
</organism>
<accession>A0A9P4L3J7</accession>
<evidence type="ECO:0000313" key="2">
    <source>
        <dbReference type="Proteomes" id="UP000800039"/>
    </source>
</evidence>
<dbReference type="Proteomes" id="UP000800039">
    <property type="component" value="Unassembled WGS sequence"/>
</dbReference>
<keyword evidence="2" id="KW-1185">Reference proteome</keyword>
<gene>
    <name evidence="1" type="ORF">K460DRAFT_297895</name>
</gene>
<proteinExistence type="predicted"/>
<dbReference type="AlphaFoldDB" id="A0A9P4L3J7"/>
<name>A0A9P4L3J7_9PLEO</name>
<evidence type="ECO:0000313" key="1">
    <source>
        <dbReference type="EMBL" id="KAF1839843.1"/>
    </source>
</evidence>
<comment type="caution">
    <text evidence="1">The sequence shown here is derived from an EMBL/GenBank/DDBJ whole genome shotgun (WGS) entry which is preliminary data.</text>
</comment>
<feature type="non-terminal residue" evidence="1">
    <location>
        <position position="1"/>
    </location>
</feature>
<reference evidence="1" key="1">
    <citation type="submission" date="2020-01" db="EMBL/GenBank/DDBJ databases">
        <authorList>
            <consortium name="DOE Joint Genome Institute"/>
            <person name="Haridas S."/>
            <person name="Albert R."/>
            <person name="Binder M."/>
            <person name="Bloem J."/>
            <person name="Labutti K."/>
            <person name="Salamov A."/>
            <person name="Andreopoulos B."/>
            <person name="Baker S.E."/>
            <person name="Barry K."/>
            <person name="Bills G."/>
            <person name="Bluhm B.H."/>
            <person name="Cannon C."/>
            <person name="Castanera R."/>
            <person name="Culley D.E."/>
            <person name="Daum C."/>
            <person name="Ezra D."/>
            <person name="Gonzalez J.B."/>
            <person name="Henrissat B."/>
            <person name="Kuo A."/>
            <person name="Liang C."/>
            <person name="Lipzen A."/>
            <person name="Lutzoni F."/>
            <person name="Magnuson J."/>
            <person name="Mondo S."/>
            <person name="Nolan M."/>
            <person name="Ohm R."/>
            <person name="Pangilinan J."/>
            <person name="Park H.-J."/>
            <person name="Ramirez L."/>
            <person name="Alfaro M."/>
            <person name="Sun H."/>
            <person name="Tritt A."/>
            <person name="Yoshinaga Y."/>
            <person name="Zwiers L.-H."/>
            <person name="Turgeon B.G."/>
            <person name="Goodwin S.B."/>
            <person name="Spatafora J.W."/>
            <person name="Crous P.W."/>
            <person name="Grigoriev I.V."/>
        </authorList>
    </citation>
    <scope>NUCLEOTIDE SEQUENCE</scope>
    <source>
        <strain evidence="1">CBS 394.84</strain>
    </source>
</reference>
<dbReference type="EMBL" id="ML976625">
    <property type="protein sequence ID" value="KAF1839843.1"/>
    <property type="molecule type" value="Genomic_DNA"/>
</dbReference>